<proteinExistence type="predicted"/>
<feature type="compositionally biased region" description="Polar residues" evidence="1">
    <location>
        <begin position="157"/>
        <end position="166"/>
    </location>
</feature>
<accession>A0A165EPZ6</accession>
<reference evidence="2 3" key="1">
    <citation type="journal article" date="2016" name="Mol. Biol. Evol.">
        <title>Comparative Genomics of Early-Diverging Mushroom-Forming Fungi Provides Insights into the Origins of Lignocellulose Decay Capabilities.</title>
        <authorList>
            <person name="Nagy L.G."/>
            <person name="Riley R."/>
            <person name="Tritt A."/>
            <person name="Adam C."/>
            <person name="Daum C."/>
            <person name="Floudas D."/>
            <person name="Sun H."/>
            <person name="Yadav J.S."/>
            <person name="Pangilinan J."/>
            <person name="Larsson K.H."/>
            <person name="Matsuura K."/>
            <person name="Barry K."/>
            <person name="Labutti K."/>
            <person name="Kuo R."/>
            <person name="Ohm R.A."/>
            <person name="Bhattacharya S.S."/>
            <person name="Shirouzu T."/>
            <person name="Yoshinaga Y."/>
            <person name="Martin F.M."/>
            <person name="Grigoriev I.V."/>
            <person name="Hibbett D.S."/>
        </authorList>
    </citation>
    <scope>NUCLEOTIDE SEQUENCE [LARGE SCALE GENOMIC DNA]</scope>
    <source>
        <strain evidence="2 3">HHB12029</strain>
    </source>
</reference>
<evidence type="ECO:0000313" key="2">
    <source>
        <dbReference type="EMBL" id="KZV87442.1"/>
    </source>
</evidence>
<dbReference type="EMBL" id="KV426125">
    <property type="protein sequence ID" value="KZV87442.1"/>
    <property type="molecule type" value="Genomic_DNA"/>
</dbReference>
<gene>
    <name evidence="2" type="ORF">EXIGLDRAFT_202162</name>
</gene>
<dbReference type="Proteomes" id="UP000077266">
    <property type="component" value="Unassembled WGS sequence"/>
</dbReference>
<feature type="region of interest" description="Disordered" evidence="1">
    <location>
        <begin position="128"/>
        <end position="166"/>
    </location>
</feature>
<feature type="compositionally biased region" description="Basic and acidic residues" evidence="1">
    <location>
        <begin position="136"/>
        <end position="149"/>
    </location>
</feature>
<name>A0A165EPZ6_EXIGL</name>
<keyword evidence="3" id="KW-1185">Reference proteome</keyword>
<evidence type="ECO:0000313" key="3">
    <source>
        <dbReference type="Proteomes" id="UP000077266"/>
    </source>
</evidence>
<dbReference type="InParanoid" id="A0A165EPZ6"/>
<evidence type="ECO:0000256" key="1">
    <source>
        <dbReference type="SAM" id="MobiDB-lite"/>
    </source>
</evidence>
<sequence>MTWDHTTETDLCCLRNALRANKAEELVLRVRHDPFADALTRREGCEARKEQRERRVSMAKYAVGDNTEVGRVVRALCHAGKILSQRVHEMRIGRQPVHPRAVGGQVCHTISPRGRMFRGLAKEISDCRPQVSRPTEGLEMRRISDDETRLPPLHPDTASTSRASPY</sequence>
<dbReference type="AlphaFoldDB" id="A0A165EPZ6"/>
<organism evidence="2 3">
    <name type="scientific">Exidia glandulosa HHB12029</name>
    <dbReference type="NCBI Taxonomy" id="1314781"/>
    <lineage>
        <taxon>Eukaryota</taxon>
        <taxon>Fungi</taxon>
        <taxon>Dikarya</taxon>
        <taxon>Basidiomycota</taxon>
        <taxon>Agaricomycotina</taxon>
        <taxon>Agaricomycetes</taxon>
        <taxon>Auriculariales</taxon>
        <taxon>Exidiaceae</taxon>
        <taxon>Exidia</taxon>
    </lineage>
</organism>
<protein>
    <submittedName>
        <fullName evidence="2">Uncharacterized protein</fullName>
    </submittedName>
</protein>